<dbReference type="SUPFAM" id="SSF143422">
    <property type="entry name" value="Transposase IS200-like"/>
    <property type="match status" value="1"/>
</dbReference>
<dbReference type="EMBL" id="PCVC01000072">
    <property type="protein sequence ID" value="PIQ66720.1"/>
    <property type="molecule type" value="Genomic_DNA"/>
</dbReference>
<dbReference type="InterPro" id="IPR002686">
    <property type="entry name" value="Transposase_17"/>
</dbReference>
<organism evidence="2 3">
    <name type="scientific">Candidatus Zambryskibacteria bacterium CG11_big_fil_rev_8_21_14_0_20_40_24</name>
    <dbReference type="NCBI Taxonomy" id="1975116"/>
    <lineage>
        <taxon>Bacteria</taxon>
        <taxon>Candidatus Zambryskiibacteriota</taxon>
    </lineage>
</organism>
<feature type="non-terminal residue" evidence="2">
    <location>
        <position position="1"/>
    </location>
</feature>
<comment type="caution">
    <text evidence="2">The sequence shown here is derived from an EMBL/GenBank/DDBJ whole genome shotgun (WGS) entry which is preliminary data.</text>
</comment>
<gene>
    <name evidence="2" type="ORF">COV95_02595</name>
</gene>
<protein>
    <recommendedName>
        <fullName evidence="1">Transposase IS200-like domain-containing protein</fullName>
    </recommendedName>
</protein>
<dbReference type="GO" id="GO:0004803">
    <property type="term" value="F:transposase activity"/>
    <property type="evidence" value="ECO:0007669"/>
    <property type="project" value="InterPro"/>
</dbReference>
<accession>A0A2H0K636</accession>
<dbReference type="InterPro" id="IPR036515">
    <property type="entry name" value="Transposase_17_sf"/>
</dbReference>
<dbReference type="Proteomes" id="UP000229834">
    <property type="component" value="Unassembled WGS sequence"/>
</dbReference>
<name>A0A2H0K636_9BACT</name>
<evidence type="ECO:0000259" key="1">
    <source>
        <dbReference type="SMART" id="SM01321"/>
    </source>
</evidence>
<proteinExistence type="predicted"/>
<reference evidence="2 3" key="1">
    <citation type="submission" date="2017-09" db="EMBL/GenBank/DDBJ databases">
        <title>Depth-based differentiation of microbial function through sediment-hosted aquifers and enrichment of novel symbionts in the deep terrestrial subsurface.</title>
        <authorList>
            <person name="Probst A.J."/>
            <person name="Ladd B."/>
            <person name="Jarett J.K."/>
            <person name="Geller-Mcgrath D.E."/>
            <person name="Sieber C.M."/>
            <person name="Emerson J.B."/>
            <person name="Anantharaman K."/>
            <person name="Thomas B.C."/>
            <person name="Malmstrom R."/>
            <person name="Stieglmeier M."/>
            <person name="Klingl A."/>
            <person name="Woyke T."/>
            <person name="Ryan C.M."/>
            <person name="Banfield J.F."/>
        </authorList>
    </citation>
    <scope>NUCLEOTIDE SEQUENCE [LARGE SCALE GENOMIC DNA]</scope>
    <source>
        <strain evidence="2">CG11_big_fil_rev_8_21_14_0_20_40_24</strain>
    </source>
</reference>
<dbReference type="GO" id="GO:0003677">
    <property type="term" value="F:DNA binding"/>
    <property type="evidence" value="ECO:0007669"/>
    <property type="project" value="InterPro"/>
</dbReference>
<dbReference type="Gene3D" id="3.30.70.1290">
    <property type="entry name" value="Transposase IS200-like"/>
    <property type="match status" value="1"/>
</dbReference>
<dbReference type="PANTHER" id="PTHR34322">
    <property type="entry name" value="TRANSPOSASE, Y1_TNP DOMAIN-CONTAINING"/>
    <property type="match status" value="1"/>
</dbReference>
<dbReference type="GO" id="GO:0006313">
    <property type="term" value="P:DNA transposition"/>
    <property type="evidence" value="ECO:0007669"/>
    <property type="project" value="InterPro"/>
</dbReference>
<feature type="domain" description="Transposase IS200-like" evidence="1">
    <location>
        <begin position="48"/>
        <end position="183"/>
    </location>
</feature>
<dbReference type="PANTHER" id="PTHR34322:SF2">
    <property type="entry name" value="TRANSPOSASE IS200-LIKE DOMAIN-CONTAINING PROTEIN"/>
    <property type="match status" value="1"/>
</dbReference>
<evidence type="ECO:0000313" key="2">
    <source>
        <dbReference type="EMBL" id="PIQ66720.1"/>
    </source>
</evidence>
<dbReference type="AlphaFoldDB" id="A0A2H0K636"/>
<dbReference type="SMART" id="SM01321">
    <property type="entry name" value="Y1_Tnp"/>
    <property type="match status" value="1"/>
</dbReference>
<dbReference type="Pfam" id="PF01797">
    <property type="entry name" value="Y1_Tnp"/>
    <property type="match status" value="1"/>
</dbReference>
<evidence type="ECO:0000313" key="3">
    <source>
        <dbReference type="Proteomes" id="UP000229834"/>
    </source>
</evidence>
<sequence>SPPLGNVILWLKYNKIYINLLPSPPLGAWQIDMNYYNNGMTVRSIVFSEGEFYHLYSRGVDKRLIFIDDFDRKRFVRLLFLCNGSRPVVYREVKNLLLKDIDMGQKLVAIGAYCLMPNHFHLLIKETTEGGIVKFMSKLLTAYSTYFNKRYERAGHLFSGEFKSSHLDRDEYLKYIFSYIHLNPIKLIQNDWKERGILNKNQAEKYLNDYKYSSYLDYTDFNRDEGLILNKEFFPNYFENIRDMEKEVKSWLSFQSE</sequence>